<name>A0ABV6ADQ8_9HYPH</name>
<keyword evidence="2" id="KW-0255">Endonuclease</keyword>
<organism evidence="2 3">
    <name type="scientific">Rhizobium puerariae</name>
    <dbReference type="NCBI Taxonomy" id="1585791"/>
    <lineage>
        <taxon>Bacteria</taxon>
        <taxon>Pseudomonadati</taxon>
        <taxon>Pseudomonadota</taxon>
        <taxon>Alphaproteobacteria</taxon>
        <taxon>Hyphomicrobiales</taxon>
        <taxon>Rhizobiaceae</taxon>
        <taxon>Rhizobium/Agrobacterium group</taxon>
        <taxon>Rhizobium</taxon>
    </lineage>
</organism>
<evidence type="ECO:0000259" key="1">
    <source>
        <dbReference type="Pfam" id="PF03372"/>
    </source>
</evidence>
<keyword evidence="3" id="KW-1185">Reference proteome</keyword>
<dbReference type="SUPFAM" id="SSF56219">
    <property type="entry name" value="DNase I-like"/>
    <property type="match status" value="1"/>
</dbReference>
<comment type="caution">
    <text evidence="2">The sequence shown here is derived from an EMBL/GenBank/DDBJ whole genome shotgun (WGS) entry which is preliminary data.</text>
</comment>
<dbReference type="InterPro" id="IPR005135">
    <property type="entry name" value="Endo/exonuclease/phosphatase"/>
</dbReference>
<keyword evidence="2" id="KW-0378">Hydrolase</keyword>
<sequence length="289" mass="32221">MLLATYNIRYGIGRDDRYDLARALDEVSQADIIALQEVDVGWSRTDFDDQVAMVKQRFPGYVVAWGPNIDTMSSGGVTERRQHGNAIVSRYPILSIRNFLLPKYGSLDYLDQQKGVLEALVTTPLGPIRVYSTHFCSTSPGQSQIQSEWLLRHHHEAPGRGPVLAGAHADPSWTSEDALPPMPVSAIVMGDLNYPETTRAYEILVGDYSTRYGNLTRRDGFLDAWVHCNPDVARDDRPTVGATVLADYKKRIDYCLVTPCLRSSLKKAWVSHEAIGSDHQPVFVEFAPA</sequence>
<reference evidence="2 3" key="1">
    <citation type="submission" date="2024-09" db="EMBL/GenBank/DDBJ databases">
        <authorList>
            <person name="Sun Q."/>
            <person name="Mori K."/>
        </authorList>
    </citation>
    <scope>NUCLEOTIDE SEQUENCE [LARGE SCALE GENOMIC DNA]</scope>
    <source>
        <strain evidence="2 3">TBRC 4938</strain>
    </source>
</reference>
<protein>
    <submittedName>
        <fullName evidence="2">Endonuclease/exonuclease/phosphatase family protein</fullName>
    </submittedName>
</protein>
<dbReference type="InterPro" id="IPR051916">
    <property type="entry name" value="GPI-anchor_lipid_remodeler"/>
</dbReference>
<dbReference type="InterPro" id="IPR036691">
    <property type="entry name" value="Endo/exonu/phosph_ase_sf"/>
</dbReference>
<evidence type="ECO:0000313" key="3">
    <source>
        <dbReference type="Proteomes" id="UP001589692"/>
    </source>
</evidence>
<dbReference type="Pfam" id="PF03372">
    <property type="entry name" value="Exo_endo_phos"/>
    <property type="match status" value="1"/>
</dbReference>
<gene>
    <name evidence="2" type="ORF">ACFFP0_01575</name>
</gene>
<dbReference type="PANTHER" id="PTHR14859">
    <property type="entry name" value="CALCOFLUOR WHITE HYPERSENSITIVE PROTEIN PRECURSOR"/>
    <property type="match status" value="1"/>
</dbReference>
<dbReference type="RefSeq" id="WP_377255099.1">
    <property type="nucleotide sequence ID" value="NZ_JBHMAA010000003.1"/>
</dbReference>
<feature type="domain" description="Endonuclease/exonuclease/phosphatase" evidence="1">
    <location>
        <begin position="4"/>
        <end position="279"/>
    </location>
</feature>
<proteinExistence type="predicted"/>
<accession>A0ABV6ADQ8</accession>
<keyword evidence="2" id="KW-0540">Nuclease</keyword>
<evidence type="ECO:0000313" key="2">
    <source>
        <dbReference type="EMBL" id="MFB9947513.1"/>
    </source>
</evidence>
<dbReference type="GO" id="GO:0004519">
    <property type="term" value="F:endonuclease activity"/>
    <property type="evidence" value="ECO:0007669"/>
    <property type="project" value="UniProtKB-KW"/>
</dbReference>
<dbReference type="Proteomes" id="UP001589692">
    <property type="component" value="Unassembled WGS sequence"/>
</dbReference>
<dbReference type="EMBL" id="JBHMAA010000003">
    <property type="protein sequence ID" value="MFB9947513.1"/>
    <property type="molecule type" value="Genomic_DNA"/>
</dbReference>
<dbReference type="Gene3D" id="3.60.10.10">
    <property type="entry name" value="Endonuclease/exonuclease/phosphatase"/>
    <property type="match status" value="1"/>
</dbReference>
<dbReference type="PANTHER" id="PTHR14859:SF1">
    <property type="entry name" value="PGAP2-INTERACTING PROTEIN"/>
    <property type="match status" value="1"/>
</dbReference>